<evidence type="ECO:0000256" key="3">
    <source>
        <dbReference type="ARBA" id="ARBA00022737"/>
    </source>
</evidence>
<dbReference type="Proteomes" id="UP000003635">
    <property type="component" value="Unassembled WGS sequence"/>
</dbReference>
<keyword evidence="1" id="KW-0813">Transport</keyword>
<name>Q2CJ91_OCEGH</name>
<evidence type="ECO:0000313" key="8">
    <source>
        <dbReference type="Proteomes" id="UP000003635"/>
    </source>
</evidence>
<dbReference type="InterPro" id="IPR017871">
    <property type="entry name" value="ABC_transporter-like_CS"/>
</dbReference>
<dbReference type="Gene3D" id="3.40.50.300">
    <property type="entry name" value="P-loop containing nucleotide triphosphate hydrolases"/>
    <property type="match status" value="2"/>
</dbReference>
<dbReference type="AlphaFoldDB" id="Q2CJ91"/>
<keyword evidence="8" id="KW-1185">Reference proteome</keyword>
<dbReference type="CDD" id="cd03215">
    <property type="entry name" value="ABC_Carb_Monos_II"/>
    <property type="match status" value="1"/>
</dbReference>
<feature type="domain" description="ABC transporter" evidence="6">
    <location>
        <begin position="266"/>
        <end position="509"/>
    </location>
</feature>
<dbReference type="STRING" id="314256.OG2516_00744"/>
<evidence type="ECO:0000256" key="4">
    <source>
        <dbReference type="ARBA" id="ARBA00022741"/>
    </source>
</evidence>
<dbReference type="CDD" id="cd03216">
    <property type="entry name" value="ABC_Carb_Monos_I"/>
    <property type="match status" value="1"/>
</dbReference>
<comment type="caution">
    <text evidence="7">The sequence shown here is derived from an EMBL/GenBank/DDBJ whole genome shotgun (WGS) entry which is preliminary data.</text>
</comment>
<evidence type="ECO:0000259" key="6">
    <source>
        <dbReference type="PROSITE" id="PS50893"/>
    </source>
</evidence>
<dbReference type="PANTHER" id="PTHR43790:SF9">
    <property type="entry name" value="GALACTOFURANOSE TRANSPORTER ATP-BINDING PROTEIN YTFR"/>
    <property type="match status" value="1"/>
</dbReference>
<dbReference type="InterPro" id="IPR003593">
    <property type="entry name" value="AAA+_ATPase"/>
</dbReference>
<proteinExistence type="predicted"/>
<dbReference type="InterPro" id="IPR027417">
    <property type="entry name" value="P-loop_NTPase"/>
</dbReference>
<evidence type="ECO:0000256" key="1">
    <source>
        <dbReference type="ARBA" id="ARBA00022448"/>
    </source>
</evidence>
<dbReference type="InterPro" id="IPR003439">
    <property type="entry name" value="ABC_transporter-like_ATP-bd"/>
</dbReference>
<dbReference type="GO" id="GO:0016887">
    <property type="term" value="F:ATP hydrolysis activity"/>
    <property type="evidence" value="ECO:0007669"/>
    <property type="project" value="InterPro"/>
</dbReference>
<keyword evidence="2" id="KW-0762">Sugar transport</keyword>
<protein>
    <submittedName>
        <fullName evidence="7">Putative sugar ABC transporter, ATP-binding protein</fullName>
    </submittedName>
</protein>
<dbReference type="HOGENOM" id="CLU_000604_92_0_5"/>
<feature type="domain" description="ABC transporter" evidence="6">
    <location>
        <begin position="14"/>
        <end position="250"/>
    </location>
</feature>
<sequence length="514" mass="55521">MTVPDTETSPPAVCRLNGVSKAFGPTKALQDVSIEVREGEFLALIGENGAGKSTAMSILFGLLEPDEGGVEIMGRPRKMRSARDAIAAGLGMVHQHFMLYPDLTVLENIIVGQEDTGRSGRIALGEHRAAAQRILQEFDFSIDLDRKVADLPVDARQQVEIVKLLYRGASVVILDEPTAVLTPQESIALYKMLARLQAQGTSIVLITHKLDEVMDNADRILVLRRGRLVAERDAQATDKTELAELMVGSNIEIIAKRDATRPDVALSIRDLTVRRRQGKAALAEVSFDVRKGEIFGIAGVSGNGQKELVNALVGLEDAEGAVQLAGRDVLGLDVAARRALGLGYMAEDRMAMGLAQPATIAENLISGREGTTDFSSRGFLDKRRIRDFSRDLIARFDIRTPSERHRAAKLSGGNQQKVVVARELSARPAVLVIENPCWGVDVGAITFIHKQILELAEMGCAIVLVSSDLEELFALSDRVGVLCDGELTAIFERGELDAIAVGAAMSGQRKDTAA</sequence>
<dbReference type="SMART" id="SM00382">
    <property type="entry name" value="AAA"/>
    <property type="match status" value="1"/>
</dbReference>
<keyword evidence="4" id="KW-0547">Nucleotide-binding</keyword>
<dbReference type="eggNOG" id="COG3845">
    <property type="taxonomic scope" value="Bacteria"/>
</dbReference>
<dbReference type="Pfam" id="PF00005">
    <property type="entry name" value="ABC_tran"/>
    <property type="match status" value="2"/>
</dbReference>
<dbReference type="EMBL" id="AAOT01000002">
    <property type="protein sequence ID" value="EAR52709.1"/>
    <property type="molecule type" value="Genomic_DNA"/>
</dbReference>
<gene>
    <name evidence="7" type="ORF">OG2516_00744</name>
</gene>
<keyword evidence="3" id="KW-0677">Repeat</keyword>
<keyword evidence="5 7" id="KW-0067">ATP-binding</keyword>
<evidence type="ECO:0000313" key="7">
    <source>
        <dbReference type="EMBL" id="EAR52709.1"/>
    </source>
</evidence>
<dbReference type="GO" id="GO:0005524">
    <property type="term" value="F:ATP binding"/>
    <property type="evidence" value="ECO:0007669"/>
    <property type="project" value="UniProtKB-KW"/>
</dbReference>
<reference evidence="7 8" key="1">
    <citation type="journal article" date="2010" name="J. Bacteriol.">
        <title>Genome sequences of Oceanicola granulosus HTCC2516(T) and Oceanicola batsensis HTCC2597(TDelta).</title>
        <authorList>
            <person name="Thrash J.C."/>
            <person name="Cho J.C."/>
            <person name="Vergin K.L."/>
            <person name="Giovannoni S.J."/>
        </authorList>
    </citation>
    <scope>NUCLEOTIDE SEQUENCE [LARGE SCALE GENOMIC DNA]</scope>
    <source>
        <strain evidence="8">ATCC BAA-861 / DSM 15982 / KCTC 12143 / HTCC2516</strain>
    </source>
</reference>
<dbReference type="SUPFAM" id="SSF52540">
    <property type="entry name" value="P-loop containing nucleoside triphosphate hydrolases"/>
    <property type="match status" value="2"/>
</dbReference>
<evidence type="ECO:0000256" key="5">
    <source>
        <dbReference type="ARBA" id="ARBA00022840"/>
    </source>
</evidence>
<dbReference type="InterPro" id="IPR050107">
    <property type="entry name" value="ABC_carbohydrate_import_ATPase"/>
</dbReference>
<dbReference type="PANTHER" id="PTHR43790">
    <property type="entry name" value="CARBOHYDRATE TRANSPORT ATP-BINDING PROTEIN MG119-RELATED"/>
    <property type="match status" value="1"/>
</dbReference>
<accession>Q2CJ91</accession>
<dbReference type="PROSITE" id="PS50893">
    <property type="entry name" value="ABC_TRANSPORTER_2"/>
    <property type="match status" value="2"/>
</dbReference>
<organism evidence="7 8">
    <name type="scientific">Oceanicola granulosus (strain ATCC BAA-861 / DSM 15982 / KCTC 12143 / HTCC2516)</name>
    <dbReference type="NCBI Taxonomy" id="314256"/>
    <lineage>
        <taxon>Bacteria</taxon>
        <taxon>Pseudomonadati</taxon>
        <taxon>Pseudomonadota</taxon>
        <taxon>Alphaproteobacteria</taxon>
        <taxon>Rhodobacterales</taxon>
        <taxon>Roseobacteraceae</taxon>
        <taxon>Oceanicola</taxon>
    </lineage>
</organism>
<dbReference type="PROSITE" id="PS00211">
    <property type="entry name" value="ABC_TRANSPORTER_1"/>
    <property type="match status" value="1"/>
</dbReference>
<evidence type="ECO:0000256" key="2">
    <source>
        <dbReference type="ARBA" id="ARBA00022597"/>
    </source>
</evidence>